<dbReference type="Proteomes" id="UP000298416">
    <property type="component" value="Unassembled WGS sequence"/>
</dbReference>
<protein>
    <recommendedName>
        <fullName evidence="3">Reverse transcriptase Ty1/copia-type domain-containing protein</fullName>
    </recommendedName>
</protein>
<dbReference type="AlphaFoldDB" id="A0A8X8YPE5"/>
<reference evidence="1" key="1">
    <citation type="submission" date="2018-01" db="EMBL/GenBank/DDBJ databases">
        <authorList>
            <person name="Mao J.F."/>
        </authorList>
    </citation>
    <scope>NUCLEOTIDE SEQUENCE</scope>
    <source>
        <strain evidence="1">Huo1</strain>
        <tissue evidence="1">Leaf</tissue>
    </source>
</reference>
<proteinExistence type="predicted"/>
<name>A0A8X8YPE5_SALSN</name>
<gene>
    <name evidence="1" type="ORF">SASPL_105372</name>
</gene>
<evidence type="ECO:0008006" key="3">
    <source>
        <dbReference type="Google" id="ProtNLM"/>
    </source>
</evidence>
<organism evidence="1">
    <name type="scientific">Salvia splendens</name>
    <name type="common">Scarlet sage</name>
    <dbReference type="NCBI Taxonomy" id="180675"/>
    <lineage>
        <taxon>Eukaryota</taxon>
        <taxon>Viridiplantae</taxon>
        <taxon>Streptophyta</taxon>
        <taxon>Embryophyta</taxon>
        <taxon>Tracheophyta</taxon>
        <taxon>Spermatophyta</taxon>
        <taxon>Magnoliopsida</taxon>
        <taxon>eudicotyledons</taxon>
        <taxon>Gunneridae</taxon>
        <taxon>Pentapetalae</taxon>
        <taxon>asterids</taxon>
        <taxon>lamiids</taxon>
        <taxon>Lamiales</taxon>
        <taxon>Lamiaceae</taxon>
        <taxon>Nepetoideae</taxon>
        <taxon>Mentheae</taxon>
        <taxon>Salviinae</taxon>
        <taxon>Salvia</taxon>
        <taxon>Salvia subgen. Calosphace</taxon>
        <taxon>core Calosphace</taxon>
    </lineage>
</organism>
<evidence type="ECO:0000313" key="2">
    <source>
        <dbReference type="Proteomes" id="UP000298416"/>
    </source>
</evidence>
<keyword evidence="2" id="KW-1185">Reference proteome</keyword>
<dbReference type="EMBL" id="PNBA02000002">
    <property type="protein sequence ID" value="KAG6433756.1"/>
    <property type="molecule type" value="Genomic_DNA"/>
</dbReference>
<sequence length="181" mass="20262">MITRAKLGIFKPKAYTISLNTLPRSILAVLLIPVWKEAMLAEFLALLRNKTWTITVIPPGKKLIGCTWIFKIKKHVDGSIARHKARLIAQECPLSSLELRRSVNIAIKQLDSQADGVNGIHDTAMNKVKILESKNGMPPVHTNLSWKDILVGSVVLESQQLIESFVERHRQALGCALYKYA</sequence>
<evidence type="ECO:0000313" key="1">
    <source>
        <dbReference type="EMBL" id="KAG6433756.1"/>
    </source>
</evidence>
<reference evidence="1" key="2">
    <citation type="submission" date="2020-08" db="EMBL/GenBank/DDBJ databases">
        <title>Plant Genome Project.</title>
        <authorList>
            <person name="Zhang R.-G."/>
        </authorList>
    </citation>
    <scope>NUCLEOTIDE SEQUENCE</scope>
    <source>
        <strain evidence="1">Huo1</strain>
        <tissue evidence="1">Leaf</tissue>
    </source>
</reference>
<accession>A0A8X8YPE5</accession>
<comment type="caution">
    <text evidence="1">The sequence shown here is derived from an EMBL/GenBank/DDBJ whole genome shotgun (WGS) entry which is preliminary data.</text>
</comment>